<dbReference type="EMBL" id="JARGDH010000005">
    <property type="protein sequence ID" value="KAL0268734.1"/>
    <property type="molecule type" value="Genomic_DNA"/>
</dbReference>
<comment type="similarity">
    <text evidence="3">Belongs to the selenoprotein S family.</text>
</comment>
<keyword evidence="9 11" id="KW-0472">Membrane</keyword>
<evidence type="ECO:0000256" key="11">
    <source>
        <dbReference type="SAM" id="Phobius"/>
    </source>
</evidence>
<protein>
    <recommendedName>
        <fullName evidence="13">Selenoprotein S</fullName>
    </recommendedName>
</protein>
<comment type="caution">
    <text evidence="12">The sequence shown here is derived from an EMBL/GenBank/DDBJ whole genome shotgun (WGS) entry which is preliminary data.</text>
</comment>
<keyword evidence="6" id="KW-0256">Endoplasmic reticulum</keyword>
<name>A0AAW2HG92_9NEOP</name>
<evidence type="ECO:0000256" key="5">
    <source>
        <dbReference type="ARBA" id="ARBA00022692"/>
    </source>
</evidence>
<evidence type="ECO:0000256" key="8">
    <source>
        <dbReference type="ARBA" id="ARBA00022989"/>
    </source>
</evidence>
<evidence type="ECO:0000256" key="2">
    <source>
        <dbReference type="ARBA" id="ARBA00004496"/>
    </source>
</evidence>
<keyword evidence="7" id="KW-0712">Selenocysteine</keyword>
<feature type="compositionally biased region" description="Basic and acidic residues" evidence="10">
    <location>
        <begin position="108"/>
        <end position="121"/>
    </location>
</feature>
<gene>
    <name evidence="12" type="ORF">PYX00_010557</name>
</gene>
<evidence type="ECO:0000256" key="4">
    <source>
        <dbReference type="ARBA" id="ARBA00022490"/>
    </source>
</evidence>
<feature type="region of interest" description="Disordered" evidence="10">
    <location>
        <begin position="107"/>
        <end position="163"/>
    </location>
</feature>
<feature type="transmembrane region" description="Helical" evidence="11">
    <location>
        <begin position="31"/>
        <end position="50"/>
    </location>
</feature>
<reference evidence="12" key="1">
    <citation type="journal article" date="2024" name="Gigascience">
        <title>Chromosome-level genome of the poultry shaft louse Menopon gallinae provides insight into the host-switching and adaptive evolution of parasitic lice.</title>
        <authorList>
            <person name="Xu Y."/>
            <person name="Ma L."/>
            <person name="Liu S."/>
            <person name="Liang Y."/>
            <person name="Liu Q."/>
            <person name="He Z."/>
            <person name="Tian L."/>
            <person name="Duan Y."/>
            <person name="Cai W."/>
            <person name="Li H."/>
            <person name="Song F."/>
        </authorList>
    </citation>
    <scope>NUCLEOTIDE SEQUENCE</scope>
    <source>
        <strain evidence="12">Cailab_2023a</strain>
    </source>
</reference>
<evidence type="ECO:0000256" key="9">
    <source>
        <dbReference type="ARBA" id="ARBA00023136"/>
    </source>
</evidence>
<organism evidence="12">
    <name type="scientific">Menopon gallinae</name>
    <name type="common">poultry shaft louse</name>
    <dbReference type="NCBI Taxonomy" id="328185"/>
    <lineage>
        <taxon>Eukaryota</taxon>
        <taxon>Metazoa</taxon>
        <taxon>Ecdysozoa</taxon>
        <taxon>Arthropoda</taxon>
        <taxon>Hexapoda</taxon>
        <taxon>Insecta</taxon>
        <taxon>Pterygota</taxon>
        <taxon>Neoptera</taxon>
        <taxon>Paraneoptera</taxon>
        <taxon>Psocodea</taxon>
        <taxon>Troctomorpha</taxon>
        <taxon>Phthiraptera</taxon>
        <taxon>Amblycera</taxon>
        <taxon>Menoponidae</taxon>
        <taxon>Menopon</taxon>
    </lineage>
</organism>
<evidence type="ECO:0000256" key="7">
    <source>
        <dbReference type="ARBA" id="ARBA00022933"/>
    </source>
</evidence>
<dbReference type="GO" id="GO:0030970">
    <property type="term" value="P:retrograde protein transport, ER to cytosol"/>
    <property type="evidence" value="ECO:0007669"/>
    <property type="project" value="TreeGrafter"/>
</dbReference>
<evidence type="ECO:0000256" key="3">
    <source>
        <dbReference type="ARBA" id="ARBA00011034"/>
    </source>
</evidence>
<dbReference type="GO" id="GO:0036513">
    <property type="term" value="C:Derlin-1 retrotranslocation complex"/>
    <property type="evidence" value="ECO:0007669"/>
    <property type="project" value="TreeGrafter"/>
</dbReference>
<dbReference type="GO" id="GO:0030968">
    <property type="term" value="P:endoplasmic reticulum unfolded protein response"/>
    <property type="evidence" value="ECO:0007669"/>
    <property type="project" value="TreeGrafter"/>
</dbReference>
<dbReference type="PANTHER" id="PTHR28621:SF1">
    <property type="entry name" value="SELENOPROTEIN S"/>
    <property type="match status" value="1"/>
</dbReference>
<sequence>MDMKADEFGEEIIAEVDEVLPSTSSFGVLDFLQSNGWYILIASLLLYYIWKNKISPRVEKWQESKEIEEEAMKLKKDPDLYKAREAARLAAVQRLQESYNEQAVKMKKMAEEKEERKRQEFIQKNSSTGGRKLNEDYNPLMGKGGPSYRAPRPTCPGGSCGNR</sequence>
<evidence type="ECO:0000313" key="12">
    <source>
        <dbReference type="EMBL" id="KAL0268734.1"/>
    </source>
</evidence>
<dbReference type="InterPro" id="IPR009703">
    <property type="entry name" value="Selenoprotein_S"/>
</dbReference>
<comment type="subcellular location">
    <subcellularLocation>
        <location evidence="2">Cytoplasm</location>
    </subcellularLocation>
    <subcellularLocation>
        <location evidence="1">Endoplasmic reticulum membrane</location>
        <topology evidence="1">Single-pass membrane protein</topology>
    </subcellularLocation>
</comment>
<dbReference type="PANTHER" id="PTHR28621">
    <property type="entry name" value="SELENOPROTEIN S"/>
    <property type="match status" value="1"/>
</dbReference>
<accession>A0AAW2HG92</accession>
<dbReference type="Pfam" id="PF06936">
    <property type="entry name" value="Selenoprotein_S"/>
    <property type="match status" value="1"/>
</dbReference>
<dbReference type="Gene3D" id="6.10.250.2950">
    <property type="match status" value="1"/>
</dbReference>
<dbReference type="AlphaFoldDB" id="A0AAW2HG92"/>
<proteinExistence type="inferred from homology"/>
<keyword evidence="5 11" id="KW-0812">Transmembrane</keyword>
<keyword evidence="8 11" id="KW-1133">Transmembrane helix</keyword>
<evidence type="ECO:0000256" key="1">
    <source>
        <dbReference type="ARBA" id="ARBA00004389"/>
    </source>
</evidence>
<keyword evidence="4" id="KW-0963">Cytoplasm</keyword>
<evidence type="ECO:0000256" key="6">
    <source>
        <dbReference type="ARBA" id="ARBA00022824"/>
    </source>
</evidence>
<dbReference type="GO" id="GO:0036502">
    <property type="term" value="C:Derlin-1-VIMP complex"/>
    <property type="evidence" value="ECO:0007669"/>
    <property type="project" value="TreeGrafter"/>
</dbReference>
<evidence type="ECO:0008006" key="13">
    <source>
        <dbReference type="Google" id="ProtNLM"/>
    </source>
</evidence>
<evidence type="ECO:0000256" key="10">
    <source>
        <dbReference type="SAM" id="MobiDB-lite"/>
    </source>
</evidence>